<gene>
    <name evidence="1" type="ORF">E2C01_015600</name>
</gene>
<accession>A0A5B7DNG8</accession>
<comment type="caution">
    <text evidence="1">The sequence shown here is derived from an EMBL/GenBank/DDBJ whole genome shotgun (WGS) entry which is preliminary data.</text>
</comment>
<dbReference type="AlphaFoldDB" id="A0A5B7DNG8"/>
<keyword evidence="2" id="KW-1185">Reference proteome</keyword>
<evidence type="ECO:0000313" key="1">
    <source>
        <dbReference type="EMBL" id="MPC22583.1"/>
    </source>
</evidence>
<proteinExistence type="predicted"/>
<dbReference type="Proteomes" id="UP000324222">
    <property type="component" value="Unassembled WGS sequence"/>
</dbReference>
<reference evidence="1 2" key="1">
    <citation type="submission" date="2019-05" db="EMBL/GenBank/DDBJ databases">
        <title>Another draft genome of Portunus trituberculatus and its Hox gene families provides insights of decapod evolution.</title>
        <authorList>
            <person name="Jeong J.-H."/>
            <person name="Song I."/>
            <person name="Kim S."/>
            <person name="Choi T."/>
            <person name="Kim D."/>
            <person name="Ryu S."/>
            <person name="Kim W."/>
        </authorList>
    </citation>
    <scope>NUCLEOTIDE SEQUENCE [LARGE SCALE GENOMIC DNA]</scope>
    <source>
        <tissue evidence="1">Muscle</tissue>
    </source>
</reference>
<evidence type="ECO:0000313" key="2">
    <source>
        <dbReference type="Proteomes" id="UP000324222"/>
    </source>
</evidence>
<protein>
    <submittedName>
        <fullName evidence="1">Uncharacterized protein</fullName>
    </submittedName>
</protein>
<dbReference type="EMBL" id="VSRR010001103">
    <property type="protein sequence ID" value="MPC22583.1"/>
    <property type="molecule type" value="Genomic_DNA"/>
</dbReference>
<organism evidence="1 2">
    <name type="scientific">Portunus trituberculatus</name>
    <name type="common">Swimming crab</name>
    <name type="synonym">Neptunus trituberculatus</name>
    <dbReference type="NCBI Taxonomy" id="210409"/>
    <lineage>
        <taxon>Eukaryota</taxon>
        <taxon>Metazoa</taxon>
        <taxon>Ecdysozoa</taxon>
        <taxon>Arthropoda</taxon>
        <taxon>Crustacea</taxon>
        <taxon>Multicrustacea</taxon>
        <taxon>Malacostraca</taxon>
        <taxon>Eumalacostraca</taxon>
        <taxon>Eucarida</taxon>
        <taxon>Decapoda</taxon>
        <taxon>Pleocyemata</taxon>
        <taxon>Brachyura</taxon>
        <taxon>Eubrachyura</taxon>
        <taxon>Portunoidea</taxon>
        <taxon>Portunidae</taxon>
        <taxon>Portuninae</taxon>
        <taxon>Portunus</taxon>
    </lineage>
</organism>
<name>A0A5B7DNG8_PORTR</name>
<sequence length="120" mass="12807">MMVVVSSSDTVVVVVVVVVLVTLDVISPSLPKATSLSHESSLLCKSIVVDEDSSKNGHRLRLDPGPSVNTHLPEGGITLVIIQLDGALTRHSGGHILHPAHLWEKDETCGEMKGSRLPMK</sequence>